<protein>
    <submittedName>
        <fullName evidence="2">Uncharacterized protein</fullName>
    </submittedName>
</protein>
<sequence length="90" mass="9737">MVVSTNFGRSRTCHSERQKALAFRITRRKTASHFCGKCSKSGAEACLPKVGKTDGAVPTSHVPTGTVLVMRQPCSAPVQAWYSIIPFTPT</sequence>
<dbReference type="Proteomes" id="UP000481643">
    <property type="component" value="Unassembled WGS sequence"/>
</dbReference>
<proteinExistence type="predicted"/>
<gene>
    <name evidence="1" type="ORF">F9K91_08425</name>
    <name evidence="2" type="ORF">F9L08_17920</name>
</gene>
<dbReference type="Proteomes" id="UP000430843">
    <property type="component" value="Unassembled WGS sequence"/>
</dbReference>
<evidence type="ECO:0000313" key="3">
    <source>
        <dbReference type="Proteomes" id="UP000430843"/>
    </source>
</evidence>
<reference evidence="3 4" key="1">
    <citation type="submission" date="2019-09" db="EMBL/GenBank/DDBJ databases">
        <title>Taxonomic organization of the family Brucellaceae based on a phylogenomic approach.</title>
        <authorList>
            <person name="Leclercq S."/>
            <person name="Cloeckaert A."/>
            <person name="Zygmunt M.S."/>
        </authorList>
    </citation>
    <scope>NUCLEOTIDE SEQUENCE [LARGE SCALE GENOMIC DNA]</scope>
    <source>
        <strain evidence="1 3">LMG 18957</strain>
        <strain evidence="2 4">WS1830</strain>
    </source>
</reference>
<dbReference type="EMBL" id="WBVX01000020">
    <property type="protein sequence ID" value="KAB2682363.1"/>
    <property type="molecule type" value="Genomic_DNA"/>
</dbReference>
<evidence type="ECO:0000313" key="4">
    <source>
        <dbReference type="Proteomes" id="UP000481643"/>
    </source>
</evidence>
<name>A0A6L3YHL6_9HYPH</name>
<evidence type="ECO:0000313" key="2">
    <source>
        <dbReference type="EMBL" id="KAB2682363.1"/>
    </source>
</evidence>
<comment type="caution">
    <text evidence="2">The sequence shown here is derived from an EMBL/GenBank/DDBJ whole genome shotgun (WGS) entry which is preliminary data.</text>
</comment>
<keyword evidence="3" id="KW-1185">Reference proteome</keyword>
<accession>A0A6L3YHL6</accession>
<dbReference type="AlphaFoldDB" id="A0A6L3YHL6"/>
<evidence type="ECO:0000313" key="1">
    <source>
        <dbReference type="EMBL" id="KAB2665669.1"/>
    </source>
</evidence>
<dbReference type="EMBL" id="WBWA01000006">
    <property type="protein sequence ID" value="KAB2665669.1"/>
    <property type="molecule type" value="Genomic_DNA"/>
</dbReference>
<organism evidence="2 4">
    <name type="scientific">Brucella tritici</name>
    <dbReference type="NCBI Taxonomy" id="94626"/>
    <lineage>
        <taxon>Bacteria</taxon>
        <taxon>Pseudomonadati</taxon>
        <taxon>Pseudomonadota</taxon>
        <taxon>Alphaproteobacteria</taxon>
        <taxon>Hyphomicrobiales</taxon>
        <taxon>Brucellaceae</taxon>
        <taxon>Brucella/Ochrobactrum group</taxon>
        <taxon>Brucella</taxon>
    </lineage>
</organism>